<accession>A0A444WTD6</accession>
<name>A0A444WTD6_ARAHY</name>
<dbReference type="InterPro" id="IPR047192">
    <property type="entry name" value="Euk_RPA1_DBD_C"/>
</dbReference>
<proteinExistence type="inferred from homology"/>
<keyword evidence="10" id="KW-1185">Reference proteome</keyword>
<evidence type="ECO:0000259" key="8">
    <source>
        <dbReference type="Pfam" id="PF08646"/>
    </source>
</evidence>
<evidence type="ECO:0000313" key="9">
    <source>
        <dbReference type="EMBL" id="RYQ80630.1"/>
    </source>
</evidence>
<evidence type="ECO:0000256" key="2">
    <source>
        <dbReference type="ARBA" id="ARBA00022723"/>
    </source>
</evidence>
<dbReference type="PANTHER" id="PTHR47165">
    <property type="entry name" value="OS03G0429900 PROTEIN"/>
    <property type="match status" value="1"/>
</dbReference>
<comment type="similarity">
    <text evidence="1">Belongs to the replication factor A protein 1 family.</text>
</comment>
<comment type="caution">
    <text evidence="9">The sequence shown here is derived from an EMBL/GenBank/DDBJ whole genome shotgun (WGS) entry which is preliminary data.</text>
</comment>
<dbReference type="InterPro" id="IPR003871">
    <property type="entry name" value="RFA1B/D_OB_1st"/>
</dbReference>
<keyword evidence="5" id="KW-0238">DNA-binding</keyword>
<gene>
    <name evidence="9" type="ORF">Ahy_Scaffold1g106915</name>
</gene>
<feature type="domain" description="Replication protein A 70 kDa DNA-binding subunit B/D first OB fold" evidence="7">
    <location>
        <begin position="5"/>
        <end position="108"/>
    </location>
</feature>
<evidence type="ECO:0000256" key="3">
    <source>
        <dbReference type="ARBA" id="ARBA00022771"/>
    </source>
</evidence>
<feature type="region of interest" description="Disordered" evidence="6">
    <location>
        <begin position="495"/>
        <end position="514"/>
    </location>
</feature>
<evidence type="ECO:0000313" key="10">
    <source>
        <dbReference type="Proteomes" id="UP000289738"/>
    </source>
</evidence>
<evidence type="ECO:0000256" key="4">
    <source>
        <dbReference type="ARBA" id="ARBA00022833"/>
    </source>
</evidence>
<dbReference type="InterPro" id="IPR013955">
    <property type="entry name" value="Rep_factor-A_C"/>
</dbReference>
<dbReference type="InterPro" id="IPR012340">
    <property type="entry name" value="NA-bd_OB-fold"/>
</dbReference>
<dbReference type="Gene3D" id="2.40.50.140">
    <property type="entry name" value="Nucleic acid-binding proteins"/>
    <property type="match status" value="3"/>
</dbReference>
<keyword evidence="3" id="KW-0863">Zinc-finger</keyword>
<dbReference type="CDD" id="cd04481">
    <property type="entry name" value="RPA1_DBD_B_like"/>
    <property type="match status" value="1"/>
</dbReference>
<reference evidence="9 10" key="1">
    <citation type="submission" date="2019-01" db="EMBL/GenBank/DDBJ databases">
        <title>Sequencing of cultivated peanut Arachis hypogaea provides insights into genome evolution and oil improvement.</title>
        <authorList>
            <person name="Chen X."/>
        </authorList>
    </citation>
    <scope>NUCLEOTIDE SEQUENCE [LARGE SCALE GENOMIC DNA]</scope>
    <source>
        <strain evidence="10">cv. Fuhuasheng</strain>
        <tissue evidence="9">Leaves</tissue>
    </source>
</reference>
<dbReference type="AlphaFoldDB" id="A0A444WTD6"/>
<dbReference type="EMBL" id="SDMP01000021">
    <property type="protein sequence ID" value="RYQ80630.1"/>
    <property type="molecule type" value="Genomic_DNA"/>
</dbReference>
<dbReference type="PANTHER" id="PTHR47165:SF4">
    <property type="entry name" value="OS03G0429900 PROTEIN"/>
    <property type="match status" value="1"/>
</dbReference>
<keyword evidence="4" id="KW-0862">Zinc</keyword>
<dbReference type="SUPFAM" id="SSF50249">
    <property type="entry name" value="Nucleic acid-binding proteins"/>
    <property type="match status" value="3"/>
</dbReference>
<dbReference type="GO" id="GO:0008270">
    <property type="term" value="F:zinc ion binding"/>
    <property type="evidence" value="ECO:0007669"/>
    <property type="project" value="UniProtKB-KW"/>
</dbReference>
<dbReference type="Proteomes" id="UP000289738">
    <property type="component" value="Unassembled WGS sequence"/>
</dbReference>
<dbReference type="GO" id="GO:0003677">
    <property type="term" value="F:DNA binding"/>
    <property type="evidence" value="ECO:0007669"/>
    <property type="project" value="UniProtKB-KW"/>
</dbReference>
<evidence type="ECO:0000256" key="5">
    <source>
        <dbReference type="ARBA" id="ARBA00023125"/>
    </source>
</evidence>
<evidence type="ECO:0000256" key="6">
    <source>
        <dbReference type="SAM" id="MobiDB-lite"/>
    </source>
</evidence>
<dbReference type="Pfam" id="PF02721">
    <property type="entry name" value="DUF223"/>
    <property type="match status" value="1"/>
</dbReference>
<organism evidence="9 10">
    <name type="scientific">Arachis hypogaea</name>
    <name type="common">Peanut</name>
    <dbReference type="NCBI Taxonomy" id="3818"/>
    <lineage>
        <taxon>Eukaryota</taxon>
        <taxon>Viridiplantae</taxon>
        <taxon>Streptophyta</taxon>
        <taxon>Embryophyta</taxon>
        <taxon>Tracheophyta</taxon>
        <taxon>Spermatophyta</taxon>
        <taxon>Magnoliopsida</taxon>
        <taxon>eudicotyledons</taxon>
        <taxon>Gunneridae</taxon>
        <taxon>Pentapetalae</taxon>
        <taxon>rosids</taxon>
        <taxon>fabids</taxon>
        <taxon>Fabales</taxon>
        <taxon>Fabaceae</taxon>
        <taxon>Papilionoideae</taxon>
        <taxon>50 kb inversion clade</taxon>
        <taxon>dalbergioids sensu lato</taxon>
        <taxon>Dalbergieae</taxon>
        <taxon>Pterocarpus clade</taxon>
        <taxon>Arachis</taxon>
    </lineage>
</organism>
<dbReference type="SMR" id="A0A444WTD6"/>
<feature type="domain" description="Replication factor A C-terminal" evidence="8">
    <location>
        <begin position="300"/>
        <end position="423"/>
    </location>
</feature>
<evidence type="ECO:0000259" key="7">
    <source>
        <dbReference type="Pfam" id="PF02721"/>
    </source>
</evidence>
<dbReference type="Pfam" id="PF08646">
    <property type="entry name" value="Rep_fac-A_C"/>
    <property type="match status" value="1"/>
</dbReference>
<dbReference type="CDD" id="cd04476">
    <property type="entry name" value="RPA1_DBD_C"/>
    <property type="match status" value="1"/>
</dbReference>
<sequence>MSQTFDYLADLNARKLQWNFKVYVIRVWELPNRYNEGEVGTIEVIIEDSQGTRLQVSIPKSLVSKWRGVLVQFQMYIMTNFIVVDNQKGNISRGKYLLFFSHRTIVSHVENPNFPLNAFRFRTIRELLNAEKIDDSALFDMIGEVVGKEDPKELITSKRKETKRLTVILEDLENNRIGCTIFGEMVDQLLRHMQDGRVEPLIVVVQYFKATRWNGKTSVQSHFDISQLHIDSNLKDVAEFRSRLLGGEPSSSVRISQVPSKTAWSGVEELKQGAVLVKTIEEVLIQHEEGPTWIAASIVAINVTKDDWFYKSCRKCPKKVETPIENRYECGKCGHTHGSAALRFKVEVMVFDGTGSIRLLLWDKETSMLCGKRAEQIMEDDVIVGDEYPKTLDNMMEKRVIFKINIKEANINQFDHVYTVMKICDDEDIIDKNLPKELSTNLPSNVSEDGCNNYLEISENVANLKTDCDTESSMDVVEECISSLKYKTPSKNITNGLKNSPLSLNEDEEEGQLSTNRFSRKMGKRQKCVNLDADI</sequence>
<keyword evidence="2" id="KW-0479">Metal-binding</keyword>
<protein>
    <recommendedName>
        <fullName evidence="11">Replication factor A C-terminal domain-containing protein</fullName>
    </recommendedName>
</protein>
<evidence type="ECO:0000256" key="1">
    <source>
        <dbReference type="ARBA" id="ARBA00005690"/>
    </source>
</evidence>
<dbReference type="Gramene" id="arahy.Tifrunner.gnm2.ann2.Ah05g075800.1">
    <property type="protein sequence ID" value="arahy.Tifrunner.gnm2.ann2.Ah05g075800.1-CDS"/>
    <property type="gene ID" value="arahy.Tifrunner.gnm2.ann2.Ah05g075800"/>
</dbReference>
<evidence type="ECO:0008006" key="11">
    <source>
        <dbReference type="Google" id="ProtNLM"/>
    </source>
</evidence>